<dbReference type="EMBL" id="BAABME010010670">
    <property type="protein sequence ID" value="GAA0180847.1"/>
    <property type="molecule type" value="Genomic_DNA"/>
</dbReference>
<dbReference type="AlphaFoldDB" id="A0AAV3RRY2"/>
<evidence type="ECO:0000256" key="8">
    <source>
        <dbReference type="SAM" id="Phobius"/>
    </source>
</evidence>
<feature type="domain" description="GOLD" evidence="10">
    <location>
        <begin position="41"/>
        <end position="156"/>
    </location>
</feature>
<evidence type="ECO:0000256" key="1">
    <source>
        <dbReference type="ARBA" id="ARBA00004479"/>
    </source>
</evidence>
<evidence type="ECO:0000256" key="4">
    <source>
        <dbReference type="ARBA" id="ARBA00022729"/>
    </source>
</evidence>
<proteinExistence type="inferred from homology"/>
<feature type="transmembrane region" description="Helical" evidence="8">
    <location>
        <begin position="189"/>
        <end position="209"/>
    </location>
</feature>
<dbReference type="SMART" id="SM01190">
    <property type="entry name" value="EMP24_GP25L"/>
    <property type="match status" value="1"/>
</dbReference>
<evidence type="ECO:0000256" key="3">
    <source>
        <dbReference type="ARBA" id="ARBA00022692"/>
    </source>
</evidence>
<dbReference type="Proteomes" id="UP001454036">
    <property type="component" value="Unassembled WGS sequence"/>
</dbReference>
<comment type="similarity">
    <text evidence="2 7">Belongs to the EMP24/GP25L family.</text>
</comment>
<sequence length="221" mass="25121">MAIMSRPKINNLRFLVFVVFLLFILAIGVESVGFELQSGHTKCISEEIKAKSMTVGKYHIVNPFEGNPLPDSHKVTVRVSSNTGTSYHTAEDVPDGHFAFQAVEEGDYIVCFFAADHRPPVTLTVDFEWKSGVAAKDWSNVAKKGSVELMEVELKKMFDTVQSIHDEMFYLRSREEEMQDLNKATNSKMFWLSMLSLFVCISVAGLQLWHLKSFFEKKKLI</sequence>
<feature type="signal peptide" evidence="9">
    <location>
        <begin position="1"/>
        <end position="31"/>
    </location>
</feature>
<keyword evidence="5 8" id="KW-1133">Transmembrane helix</keyword>
<evidence type="ECO:0000256" key="6">
    <source>
        <dbReference type="ARBA" id="ARBA00023136"/>
    </source>
</evidence>
<feature type="chain" id="PRO_5043326917" evidence="9">
    <location>
        <begin position="32"/>
        <end position="221"/>
    </location>
</feature>
<name>A0AAV3RRY2_LITER</name>
<protein>
    <submittedName>
        <fullName evidence="11">Vesicle coat protein</fullName>
    </submittedName>
</protein>
<reference evidence="11 12" key="1">
    <citation type="submission" date="2024-01" db="EMBL/GenBank/DDBJ databases">
        <title>The complete chloroplast genome sequence of Lithospermum erythrorhizon: insights into the phylogenetic relationship among Boraginaceae species and the maternal lineages of purple gromwells.</title>
        <authorList>
            <person name="Okada T."/>
            <person name="Watanabe K."/>
        </authorList>
    </citation>
    <scope>NUCLEOTIDE SEQUENCE [LARGE SCALE GENOMIC DNA]</scope>
</reference>
<evidence type="ECO:0000256" key="2">
    <source>
        <dbReference type="ARBA" id="ARBA00007104"/>
    </source>
</evidence>
<evidence type="ECO:0000259" key="10">
    <source>
        <dbReference type="PROSITE" id="PS50866"/>
    </source>
</evidence>
<dbReference type="PROSITE" id="PS50866">
    <property type="entry name" value="GOLD"/>
    <property type="match status" value="1"/>
</dbReference>
<gene>
    <name evidence="11" type="ORF">LIER_30162</name>
</gene>
<keyword evidence="11" id="KW-0167">Capsid protein</keyword>
<keyword evidence="6 8" id="KW-0472">Membrane</keyword>
<evidence type="ECO:0000313" key="11">
    <source>
        <dbReference type="EMBL" id="GAA0180847.1"/>
    </source>
</evidence>
<evidence type="ECO:0000256" key="7">
    <source>
        <dbReference type="RuleBase" id="RU003827"/>
    </source>
</evidence>
<comment type="subcellular location">
    <subcellularLocation>
        <location evidence="1 7">Membrane</location>
        <topology evidence="1 7">Single-pass type I membrane protein</topology>
    </subcellularLocation>
</comment>
<keyword evidence="3 7" id="KW-0812">Transmembrane</keyword>
<evidence type="ECO:0000313" key="12">
    <source>
        <dbReference type="Proteomes" id="UP001454036"/>
    </source>
</evidence>
<dbReference type="InterPro" id="IPR015720">
    <property type="entry name" value="Emp24-like"/>
</dbReference>
<dbReference type="Pfam" id="PF01105">
    <property type="entry name" value="EMP24_GP25L"/>
    <property type="match status" value="1"/>
</dbReference>
<dbReference type="InterPro" id="IPR009038">
    <property type="entry name" value="GOLD_dom"/>
</dbReference>
<keyword evidence="4 9" id="KW-0732">Signal</keyword>
<accession>A0AAV3RRY2</accession>
<evidence type="ECO:0000256" key="5">
    <source>
        <dbReference type="ARBA" id="ARBA00022989"/>
    </source>
</evidence>
<comment type="caution">
    <text evidence="11">The sequence shown here is derived from an EMBL/GenBank/DDBJ whole genome shotgun (WGS) entry which is preliminary data.</text>
</comment>
<organism evidence="11 12">
    <name type="scientific">Lithospermum erythrorhizon</name>
    <name type="common">Purple gromwell</name>
    <name type="synonym">Lithospermum officinale var. erythrorhizon</name>
    <dbReference type="NCBI Taxonomy" id="34254"/>
    <lineage>
        <taxon>Eukaryota</taxon>
        <taxon>Viridiplantae</taxon>
        <taxon>Streptophyta</taxon>
        <taxon>Embryophyta</taxon>
        <taxon>Tracheophyta</taxon>
        <taxon>Spermatophyta</taxon>
        <taxon>Magnoliopsida</taxon>
        <taxon>eudicotyledons</taxon>
        <taxon>Gunneridae</taxon>
        <taxon>Pentapetalae</taxon>
        <taxon>asterids</taxon>
        <taxon>lamiids</taxon>
        <taxon>Boraginales</taxon>
        <taxon>Boraginaceae</taxon>
        <taxon>Boraginoideae</taxon>
        <taxon>Lithospermeae</taxon>
        <taxon>Lithospermum</taxon>
    </lineage>
</organism>
<dbReference type="PANTHER" id="PTHR22811">
    <property type="entry name" value="TRANSMEMBRANE EMP24 DOMAIN-CONTAINING PROTEIN"/>
    <property type="match status" value="1"/>
</dbReference>
<keyword evidence="11" id="KW-0946">Virion</keyword>
<keyword evidence="12" id="KW-1185">Reference proteome</keyword>
<dbReference type="GO" id="GO:0016020">
    <property type="term" value="C:membrane"/>
    <property type="evidence" value="ECO:0007669"/>
    <property type="project" value="UniProtKB-SubCell"/>
</dbReference>
<evidence type="ECO:0000256" key="9">
    <source>
        <dbReference type="SAM" id="SignalP"/>
    </source>
</evidence>